<proteinExistence type="predicted"/>
<keyword evidence="1" id="KW-0732">Signal</keyword>
<dbReference type="InterPro" id="IPR025345">
    <property type="entry name" value="DUF4249"/>
</dbReference>
<feature type="chain" id="PRO_5027059033" evidence="1">
    <location>
        <begin position="18"/>
        <end position="292"/>
    </location>
</feature>
<keyword evidence="3" id="KW-1185">Reference proteome</keyword>
<protein>
    <submittedName>
        <fullName evidence="2">DUF4249 family protein</fullName>
    </submittedName>
</protein>
<evidence type="ECO:0000256" key="1">
    <source>
        <dbReference type="SAM" id="SignalP"/>
    </source>
</evidence>
<accession>A0A6N9NLJ3</accession>
<dbReference type="Pfam" id="PF14054">
    <property type="entry name" value="DUF4249"/>
    <property type="match status" value="1"/>
</dbReference>
<organism evidence="2 3">
    <name type="scientific">Acidiluteibacter ferrifornacis</name>
    <dbReference type="NCBI Taxonomy" id="2692424"/>
    <lineage>
        <taxon>Bacteria</taxon>
        <taxon>Pseudomonadati</taxon>
        <taxon>Bacteroidota</taxon>
        <taxon>Flavobacteriia</taxon>
        <taxon>Flavobacteriales</taxon>
        <taxon>Cryomorphaceae</taxon>
        <taxon>Acidiluteibacter</taxon>
    </lineage>
</organism>
<comment type="caution">
    <text evidence="2">The sequence shown here is derived from an EMBL/GenBank/DDBJ whole genome shotgun (WGS) entry which is preliminary data.</text>
</comment>
<dbReference type="AlphaFoldDB" id="A0A6N9NLJ3"/>
<evidence type="ECO:0000313" key="3">
    <source>
        <dbReference type="Proteomes" id="UP000470771"/>
    </source>
</evidence>
<evidence type="ECO:0000313" key="2">
    <source>
        <dbReference type="EMBL" id="NBG66729.1"/>
    </source>
</evidence>
<name>A0A6N9NLJ3_9FLAO</name>
<dbReference type="PROSITE" id="PS51257">
    <property type="entry name" value="PROKAR_LIPOPROTEIN"/>
    <property type="match status" value="1"/>
</dbReference>
<reference evidence="2 3" key="1">
    <citation type="submission" date="2019-12" db="EMBL/GenBank/DDBJ databases">
        <authorList>
            <person name="Zhao J."/>
        </authorList>
    </citation>
    <scope>NUCLEOTIDE SEQUENCE [LARGE SCALE GENOMIC DNA]</scope>
    <source>
        <strain evidence="2 3">S-15</strain>
    </source>
</reference>
<dbReference type="RefSeq" id="WP_160633687.1">
    <property type="nucleotide sequence ID" value="NZ_WWNE01000009.1"/>
</dbReference>
<dbReference type="EMBL" id="WWNE01000009">
    <property type="protein sequence ID" value="NBG66729.1"/>
    <property type="molecule type" value="Genomic_DNA"/>
</dbReference>
<dbReference type="Proteomes" id="UP000470771">
    <property type="component" value="Unassembled WGS sequence"/>
</dbReference>
<feature type="signal peptide" evidence="1">
    <location>
        <begin position="1"/>
        <end position="17"/>
    </location>
</feature>
<sequence length="292" mass="32395">MKYTYLTLLLLSLSLIACEDVVDIELQNGETLYVADAFLTNESTEQLIRLTTTASYFDNSAPPAIKGATVTVTGSDGTLYNFTESLNGYYVWSPAFPGDKIDSLGETYTLNITIGNEFFQATSVLNPVPPIDSIAFEFDDDPKDEDDEGYTAEFFATDIPNRADYYWIKAYKNGQRVGGEGNFSLTDKDAAFGDVDIDGRLFIFPLRVFTINEDDYYYQINDTLRVELYSINAETHEFLEAVSVQTNNGGLFATPPANVYGNIRDANNQPQKKMLGAFNISSVSKKTAIVTP</sequence>
<gene>
    <name evidence="2" type="ORF">GQN54_11445</name>
</gene>